<dbReference type="SUPFAM" id="SSF52833">
    <property type="entry name" value="Thioredoxin-like"/>
    <property type="match status" value="1"/>
</dbReference>
<dbReference type="InterPro" id="IPR013766">
    <property type="entry name" value="Thioredoxin_domain"/>
</dbReference>
<sequence>MASGVASGPFAALRIFSPSFPQRSSSSAASLRRTSIPFQGRGQGSRKLYCQNNSRPTDSSTEEELQVEPSVSTENSGPVPTASSNGEFAAMPSKSINRRIAVASTASAVGLFLSTRLDFGISLGDLTANAMPYEQALSNGLPTVVEFYADWCEVCRELAPDVYQVEKQFKDQVNTLILKQEKCIKLLIQEAMVKACHPLIDGISFGLGTCMRVDSPL</sequence>
<dbReference type="Gene3D" id="3.40.30.10">
    <property type="entry name" value="Glutaredoxin"/>
    <property type="match status" value="1"/>
</dbReference>
<dbReference type="GO" id="GO:0010190">
    <property type="term" value="P:cytochrome b6f complex assembly"/>
    <property type="evidence" value="ECO:0007669"/>
    <property type="project" value="TreeGrafter"/>
</dbReference>
<dbReference type="EMBL" id="JAINDJ010000008">
    <property type="protein sequence ID" value="KAG9440820.1"/>
    <property type="molecule type" value="Genomic_DNA"/>
</dbReference>
<dbReference type="AlphaFoldDB" id="A0AAV7DVZ3"/>
<name>A0AAV7DVZ3_ARIFI</name>
<evidence type="ECO:0000256" key="1">
    <source>
        <dbReference type="SAM" id="MobiDB-lite"/>
    </source>
</evidence>
<dbReference type="GO" id="GO:0009535">
    <property type="term" value="C:chloroplast thylakoid membrane"/>
    <property type="evidence" value="ECO:0007669"/>
    <property type="project" value="TreeGrafter"/>
</dbReference>
<feature type="domain" description="Thioredoxin" evidence="2">
    <location>
        <begin position="100"/>
        <end position="217"/>
    </location>
</feature>
<feature type="region of interest" description="Disordered" evidence="1">
    <location>
        <begin position="20"/>
        <end position="88"/>
    </location>
</feature>
<organism evidence="3 4">
    <name type="scientific">Aristolochia fimbriata</name>
    <name type="common">White veined hardy Dutchman's pipe vine</name>
    <dbReference type="NCBI Taxonomy" id="158543"/>
    <lineage>
        <taxon>Eukaryota</taxon>
        <taxon>Viridiplantae</taxon>
        <taxon>Streptophyta</taxon>
        <taxon>Embryophyta</taxon>
        <taxon>Tracheophyta</taxon>
        <taxon>Spermatophyta</taxon>
        <taxon>Magnoliopsida</taxon>
        <taxon>Magnoliidae</taxon>
        <taxon>Piperales</taxon>
        <taxon>Aristolochiaceae</taxon>
        <taxon>Aristolochia</taxon>
    </lineage>
</organism>
<evidence type="ECO:0000313" key="4">
    <source>
        <dbReference type="Proteomes" id="UP000825729"/>
    </source>
</evidence>
<feature type="compositionally biased region" description="Low complexity" evidence="1">
    <location>
        <begin position="20"/>
        <end position="36"/>
    </location>
</feature>
<dbReference type="InterPro" id="IPR044241">
    <property type="entry name" value="TxlA/HCF164"/>
</dbReference>
<dbReference type="PANTHER" id="PTHR47353">
    <property type="entry name" value="THIOREDOXIN-LIKE PROTEIN HCF164, CHLOROPLASTIC"/>
    <property type="match status" value="1"/>
</dbReference>
<dbReference type="PANTHER" id="PTHR47353:SF1">
    <property type="entry name" value="THIOREDOXIN-LIKE PROTEIN HCF164, CHLOROPLASTIC"/>
    <property type="match status" value="1"/>
</dbReference>
<accession>A0AAV7DVZ3</accession>
<keyword evidence="4" id="KW-1185">Reference proteome</keyword>
<feature type="compositionally biased region" description="Polar residues" evidence="1">
    <location>
        <begin position="69"/>
        <end position="86"/>
    </location>
</feature>
<evidence type="ECO:0000259" key="2">
    <source>
        <dbReference type="PROSITE" id="PS51352"/>
    </source>
</evidence>
<dbReference type="PROSITE" id="PS51352">
    <property type="entry name" value="THIOREDOXIN_2"/>
    <property type="match status" value="1"/>
</dbReference>
<evidence type="ECO:0000313" key="3">
    <source>
        <dbReference type="EMBL" id="KAG9440820.1"/>
    </source>
</evidence>
<dbReference type="InterPro" id="IPR036249">
    <property type="entry name" value="Thioredoxin-like_sf"/>
</dbReference>
<comment type="caution">
    <text evidence="3">The sequence shown here is derived from an EMBL/GenBank/DDBJ whole genome shotgun (WGS) entry which is preliminary data.</text>
</comment>
<dbReference type="GO" id="GO:0016671">
    <property type="term" value="F:oxidoreductase activity, acting on a sulfur group of donors, disulfide as acceptor"/>
    <property type="evidence" value="ECO:0007669"/>
    <property type="project" value="TreeGrafter"/>
</dbReference>
<reference evidence="3 4" key="1">
    <citation type="submission" date="2021-07" db="EMBL/GenBank/DDBJ databases">
        <title>The Aristolochia fimbriata genome: insights into angiosperm evolution, floral development and chemical biosynthesis.</title>
        <authorList>
            <person name="Jiao Y."/>
        </authorList>
    </citation>
    <scope>NUCLEOTIDE SEQUENCE [LARGE SCALE GENOMIC DNA]</scope>
    <source>
        <strain evidence="3">IBCAS-2021</strain>
        <tissue evidence="3">Leaf</tissue>
    </source>
</reference>
<dbReference type="Proteomes" id="UP000825729">
    <property type="component" value="Unassembled WGS sequence"/>
</dbReference>
<gene>
    <name evidence="3" type="ORF">H6P81_020985</name>
</gene>
<feature type="compositionally biased region" description="Polar residues" evidence="1">
    <location>
        <begin position="50"/>
        <end position="59"/>
    </location>
</feature>
<protein>
    <recommendedName>
        <fullName evidence="2">Thioredoxin domain-containing protein</fullName>
    </recommendedName>
</protein>
<dbReference type="Pfam" id="PF00085">
    <property type="entry name" value="Thioredoxin"/>
    <property type="match status" value="1"/>
</dbReference>
<proteinExistence type="predicted"/>